<feature type="compositionally biased region" description="Pro residues" evidence="1">
    <location>
        <begin position="241"/>
        <end position="254"/>
    </location>
</feature>
<gene>
    <name evidence="2" type="ORF">E8E13_011679</name>
</gene>
<comment type="caution">
    <text evidence="2">The sequence shown here is derived from an EMBL/GenBank/DDBJ whole genome shotgun (WGS) entry which is preliminary data.</text>
</comment>
<dbReference type="OrthoDB" id="3798002at2759"/>
<keyword evidence="3" id="KW-1185">Reference proteome</keyword>
<sequence length="300" mass="32053">MASSGKADHQKSKLYAVNASKGFSYYLPKTAQGHLKMLLKQLPSAARSIYNEHYRDLMCGKACAATSAAAMADFVRAFPRCAKMHNAFASEMNAEIESNVHEGYEPVLFPIVDEPGPEGEDEEVEIQGRASRKRQQAPVDFSAPTKKAKTIHESSPRSSTQGNGKVMPLSTSNTSNWPSRESSPLSDVPSSEGDALSDDNLTGSEDSHALLTSDDIDQGIVSKLAGEDHITPDSPTDATAPPSPSIPLANPPKTPEAREGSPQPLDDSVGTELASPPDTVSLEDVTWEDGLAAIEAFDWS</sequence>
<feature type="compositionally biased region" description="Acidic residues" evidence="1">
    <location>
        <begin position="115"/>
        <end position="125"/>
    </location>
</feature>
<accession>A0A9P4WF28</accession>
<feature type="region of interest" description="Disordered" evidence="1">
    <location>
        <begin position="109"/>
        <end position="286"/>
    </location>
</feature>
<evidence type="ECO:0000313" key="3">
    <source>
        <dbReference type="Proteomes" id="UP000801428"/>
    </source>
</evidence>
<evidence type="ECO:0000313" key="2">
    <source>
        <dbReference type="EMBL" id="KAF3011271.1"/>
    </source>
</evidence>
<protein>
    <submittedName>
        <fullName evidence="2">Uncharacterized protein</fullName>
    </submittedName>
</protein>
<dbReference type="AlphaFoldDB" id="A0A9P4WF28"/>
<organism evidence="2 3">
    <name type="scientific">Curvularia kusanoi</name>
    <name type="common">Cochliobolus kusanoi</name>
    <dbReference type="NCBI Taxonomy" id="90978"/>
    <lineage>
        <taxon>Eukaryota</taxon>
        <taxon>Fungi</taxon>
        <taxon>Dikarya</taxon>
        <taxon>Ascomycota</taxon>
        <taxon>Pezizomycotina</taxon>
        <taxon>Dothideomycetes</taxon>
        <taxon>Pleosporomycetidae</taxon>
        <taxon>Pleosporales</taxon>
        <taxon>Pleosporineae</taxon>
        <taxon>Pleosporaceae</taxon>
        <taxon>Curvularia</taxon>
    </lineage>
</organism>
<proteinExistence type="predicted"/>
<evidence type="ECO:0000256" key="1">
    <source>
        <dbReference type="SAM" id="MobiDB-lite"/>
    </source>
</evidence>
<dbReference type="EMBL" id="SWKU01000001">
    <property type="protein sequence ID" value="KAF3011271.1"/>
    <property type="molecule type" value="Genomic_DNA"/>
</dbReference>
<feature type="compositionally biased region" description="Polar residues" evidence="1">
    <location>
        <begin position="156"/>
        <end position="189"/>
    </location>
</feature>
<name>A0A9P4WF28_CURKU</name>
<reference evidence="2" key="1">
    <citation type="submission" date="2019-04" db="EMBL/GenBank/DDBJ databases">
        <title>Sequencing of skin fungus with MAO and IRED activity.</title>
        <authorList>
            <person name="Marsaioli A.J."/>
            <person name="Bonatto J.M.C."/>
            <person name="Reis Junior O."/>
        </authorList>
    </citation>
    <scope>NUCLEOTIDE SEQUENCE</scope>
    <source>
        <strain evidence="2">30M1</strain>
    </source>
</reference>
<dbReference type="Proteomes" id="UP000801428">
    <property type="component" value="Unassembled WGS sequence"/>
</dbReference>